<reference evidence="2 3" key="1">
    <citation type="journal article" date="2018" name="BMC Genomics">
        <title>Comparative genome analyses reveal sequence features reflecting distinct modes of host-adaptation between dicot and monocot powdery mildew.</title>
        <authorList>
            <person name="Wu Y."/>
            <person name="Ma X."/>
            <person name="Pan Z."/>
            <person name="Kale S.D."/>
            <person name="Song Y."/>
            <person name="King H."/>
            <person name="Zhang Q."/>
            <person name="Presley C."/>
            <person name="Deng X."/>
            <person name="Wei C.I."/>
            <person name="Xiao S."/>
        </authorList>
    </citation>
    <scope>NUCLEOTIDE SEQUENCE [LARGE SCALE GENOMIC DNA]</scope>
    <source>
        <strain evidence="2">UMSG1</strain>
    </source>
</reference>
<dbReference type="GO" id="GO:0016740">
    <property type="term" value="F:transferase activity"/>
    <property type="evidence" value="ECO:0007669"/>
    <property type="project" value="UniProtKB-KW"/>
</dbReference>
<sequence>MPRAKSNCNMELKCSLCPKNPKFSDVSHLLTHMSSKGHLAHRFKLQIRSQGETEARQRLENFDFWYHANNLDSLLSDRLAAKEQKKGRKNRIAPCPVSKNKKTSNLGRQNPTSDDQNGFRAPIPRMHLWSTAVDGTEGYSDNNRKPEDNINLLGQGNSTPTSLRLESVDKLDLQLNTWKPAHEIEEKYNNDSDKFAENTKLKGVLWPGMNLFDSATTEQKRMRNQRKGNEVLADMICTSEQVEPAEVSYHATGEFRASRDIFGPLSGDESPSRDPTPKRRKSVRRTTMLRDLSINAPNLRLQKEKKMSKDGFCSKNQYILAPSSVFTQPSLNPLTAGLEYNRQFQTSDENEEFHLTFNEKLNGKKRGFSIFQDSPDINSGRTDNSLQDNQPDDFTTSDAGPERHYNNDRSLRFHQKSLSPFSSQIEILSGITKTSPSPISRQPQHFGDKENFQPDMKNDSLDQQSLSSTHFFPSQLFYETPLNPLYHHGYAQSFTNTNQADRSETRSPKFSSFNVDLRSINPLAGAQHSPSCSTGNTLHYNF</sequence>
<dbReference type="Proteomes" id="UP000285326">
    <property type="component" value="Unassembled WGS sequence"/>
</dbReference>
<evidence type="ECO:0000313" key="2">
    <source>
        <dbReference type="EMBL" id="RKF73187.1"/>
    </source>
</evidence>
<protein>
    <submittedName>
        <fullName evidence="2">Putative type-2 protein geranylgeranyltransferase subunit beta protein</fullName>
    </submittedName>
</protein>
<dbReference type="EMBL" id="MCBS01024553">
    <property type="protein sequence ID" value="RKF73187.1"/>
    <property type="molecule type" value="Genomic_DNA"/>
</dbReference>
<feature type="compositionally biased region" description="Polar residues" evidence="1">
    <location>
        <begin position="103"/>
        <end position="116"/>
    </location>
</feature>
<feature type="region of interest" description="Disordered" evidence="1">
    <location>
        <begin position="368"/>
        <end position="406"/>
    </location>
</feature>
<name>A0A420IF90_9PEZI</name>
<comment type="caution">
    <text evidence="2">The sequence shown here is derived from an EMBL/GenBank/DDBJ whole genome shotgun (WGS) entry which is preliminary data.</text>
</comment>
<feature type="region of interest" description="Disordered" evidence="1">
    <location>
        <begin position="82"/>
        <end position="121"/>
    </location>
</feature>
<organism evidence="2 3">
    <name type="scientific">Golovinomyces cichoracearum</name>
    <dbReference type="NCBI Taxonomy" id="62708"/>
    <lineage>
        <taxon>Eukaryota</taxon>
        <taxon>Fungi</taxon>
        <taxon>Dikarya</taxon>
        <taxon>Ascomycota</taxon>
        <taxon>Pezizomycotina</taxon>
        <taxon>Leotiomycetes</taxon>
        <taxon>Erysiphales</taxon>
        <taxon>Erysiphaceae</taxon>
        <taxon>Golovinomyces</taxon>
    </lineage>
</organism>
<evidence type="ECO:0000256" key="1">
    <source>
        <dbReference type="SAM" id="MobiDB-lite"/>
    </source>
</evidence>
<dbReference type="AlphaFoldDB" id="A0A420IF90"/>
<accession>A0A420IF90</accession>
<gene>
    <name evidence="2" type="ORF">GcM1_245098</name>
</gene>
<feature type="compositionally biased region" description="Polar residues" evidence="1">
    <location>
        <begin position="371"/>
        <end position="398"/>
    </location>
</feature>
<feature type="region of interest" description="Disordered" evidence="1">
    <location>
        <begin position="260"/>
        <end position="283"/>
    </location>
</feature>
<keyword evidence="2" id="KW-0808">Transferase</keyword>
<feature type="region of interest" description="Disordered" evidence="1">
    <location>
        <begin position="137"/>
        <end position="158"/>
    </location>
</feature>
<evidence type="ECO:0000313" key="3">
    <source>
        <dbReference type="Proteomes" id="UP000285326"/>
    </source>
</evidence>
<proteinExistence type="predicted"/>